<gene>
    <name evidence="1" type="ORF">AVEN_195492_1</name>
</gene>
<protein>
    <submittedName>
        <fullName evidence="1">Uncharacterized protein</fullName>
    </submittedName>
</protein>
<sequence>MWFIPSNLTSLQGRTDGFNFFFGGGAAGPDERPGLVEAADWFENERASVFEMGSADARAEGVNIRTKLVLKRIHHKFRYIAGLAVPWWVNDKILLYLIAEADTSQIPLLCRLDSDLVGE</sequence>
<evidence type="ECO:0000313" key="2">
    <source>
        <dbReference type="Proteomes" id="UP000499080"/>
    </source>
</evidence>
<dbReference type="AlphaFoldDB" id="A0A4Y2K430"/>
<name>A0A4Y2K430_ARAVE</name>
<comment type="caution">
    <text evidence="1">The sequence shown here is derived from an EMBL/GenBank/DDBJ whole genome shotgun (WGS) entry which is preliminary data.</text>
</comment>
<dbReference type="EMBL" id="BGPR01004209">
    <property type="protein sequence ID" value="GBM97150.1"/>
    <property type="molecule type" value="Genomic_DNA"/>
</dbReference>
<evidence type="ECO:0000313" key="1">
    <source>
        <dbReference type="EMBL" id="GBM97150.1"/>
    </source>
</evidence>
<reference evidence="1 2" key="1">
    <citation type="journal article" date="2019" name="Sci. Rep.">
        <title>Orb-weaving spider Araneus ventricosus genome elucidates the spidroin gene catalogue.</title>
        <authorList>
            <person name="Kono N."/>
            <person name="Nakamura H."/>
            <person name="Ohtoshi R."/>
            <person name="Moran D.A.P."/>
            <person name="Shinohara A."/>
            <person name="Yoshida Y."/>
            <person name="Fujiwara M."/>
            <person name="Mori M."/>
            <person name="Tomita M."/>
            <person name="Arakawa K."/>
        </authorList>
    </citation>
    <scope>NUCLEOTIDE SEQUENCE [LARGE SCALE GENOMIC DNA]</scope>
</reference>
<organism evidence="1 2">
    <name type="scientific">Araneus ventricosus</name>
    <name type="common">Orbweaver spider</name>
    <name type="synonym">Epeira ventricosa</name>
    <dbReference type="NCBI Taxonomy" id="182803"/>
    <lineage>
        <taxon>Eukaryota</taxon>
        <taxon>Metazoa</taxon>
        <taxon>Ecdysozoa</taxon>
        <taxon>Arthropoda</taxon>
        <taxon>Chelicerata</taxon>
        <taxon>Arachnida</taxon>
        <taxon>Araneae</taxon>
        <taxon>Araneomorphae</taxon>
        <taxon>Entelegynae</taxon>
        <taxon>Araneoidea</taxon>
        <taxon>Araneidae</taxon>
        <taxon>Araneus</taxon>
    </lineage>
</organism>
<keyword evidence="2" id="KW-1185">Reference proteome</keyword>
<accession>A0A4Y2K430</accession>
<proteinExistence type="predicted"/>
<dbReference type="Proteomes" id="UP000499080">
    <property type="component" value="Unassembled WGS sequence"/>
</dbReference>